<dbReference type="PANTHER" id="PTHR45138">
    <property type="entry name" value="REGULATORY COMPONENTS OF SENSORY TRANSDUCTION SYSTEM"/>
    <property type="match status" value="1"/>
</dbReference>
<dbReference type="InterPro" id="IPR050469">
    <property type="entry name" value="Diguanylate_Cyclase"/>
</dbReference>
<dbReference type="CDD" id="cd01949">
    <property type="entry name" value="GGDEF"/>
    <property type="match status" value="1"/>
</dbReference>
<name>A0A4U1D0P9_9BACI</name>
<dbReference type="InterPro" id="IPR029787">
    <property type="entry name" value="Nucleotide_cyclase"/>
</dbReference>
<dbReference type="RefSeq" id="WP_136832784.1">
    <property type="nucleotide sequence ID" value="NZ_SWBM01000004.1"/>
</dbReference>
<dbReference type="InterPro" id="IPR043128">
    <property type="entry name" value="Rev_trsase/Diguanyl_cyclase"/>
</dbReference>
<dbReference type="Gene3D" id="3.30.70.270">
    <property type="match status" value="1"/>
</dbReference>
<evidence type="ECO:0000313" key="3">
    <source>
        <dbReference type="Proteomes" id="UP000307756"/>
    </source>
</evidence>
<evidence type="ECO:0000313" key="2">
    <source>
        <dbReference type="EMBL" id="TKC15839.1"/>
    </source>
</evidence>
<dbReference type="Gene3D" id="1.25.40.10">
    <property type="entry name" value="Tetratricopeptide repeat domain"/>
    <property type="match status" value="1"/>
</dbReference>
<dbReference type="InterPro" id="IPR000160">
    <property type="entry name" value="GGDEF_dom"/>
</dbReference>
<protein>
    <submittedName>
        <fullName evidence="2">GGDEF domain-containing protein</fullName>
    </submittedName>
</protein>
<dbReference type="EMBL" id="SWBM01000004">
    <property type="protein sequence ID" value="TKC15839.1"/>
    <property type="molecule type" value="Genomic_DNA"/>
</dbReference>
<proteinExistence type="predicted"/>
<evidence type="ECO:0000259" key="1">
    <source>
        <dbReference type="PROSITE" id="PS50887"/>
    </source>
</evidence>
<dbReference type="SUPFAM" id="SSF55073">
    <property type="entry name" value="Nucleotide cyclase"/>
    <property type="match status" value="1"/>
</dbReference>
<keyword evidence="3" id="KW-1185">Reference proteome</keyword>
<dbReference type="SMART" id="SM00267">
    <property type="entry name" value="GGDEF"/>
    <property type="match status" value="1"/>
</dbReference>
<reference evidence="2 3" key="1">
    <citation type="journal article" date="2011" name="J. Microbiol.">
        <title>Bacillus kyonggiensis sp. nov., isolated from soil of a lettuce field.</title>
        <authorList>
            <person name="Dong K."/>
            <person name="Lee S."/>
        </authorList>
    </citation>
    <scope>NUCLEOTIDE SEQUENCE [LARGE SCALE GENOMIC DNA]</scope>
    <source>
        <strain evidence="2 3">NB22</strain>
    </source>
</reference>
<dbReference type="Proteomes" id="UP000307756">
    <property type="component" value="Unassembled WGS sequence"/>
</dbReference>
<dbReference type="PANTHER" id="PTHR45138:SF9">
    <property type="entry name" value="DIGUANYLATE CYCLASE DGCM-RELATED"/>
    <property type="match status" value="1"/>
</dbReference>
<sequence>MTTVDLKTLQQEVSLLRAEGKYKETIEACYNLLNWATELNDYKAMLTAHINSAASFYCIGAIEEAFQSIESYDEICIKYGDEADALHLYNVLFLLYDYNKDYEKAKETLSKSIELGMKLEKFNIVSNGYSNLSHVCLAEGNYLDALAMASKGLEMAKLHEPQSRILELRVTLNIAQAYIGLGNQGTSKQLIDEIVHDPILDSFIREKSQAFILQGNWLSKQKLYKEAFESYSYAKELVESYNDVYLLKVIQEERSNICEKMQDIQLGYKVQKEYISLLNEINERELALTALKLDVTHNLSLIEKKANTDYLTGLYNRNHLETVTNDWLRQAYENDESIVCIVFDIDNFKSINDKYGHLFGDEVIKEVARTCSSKIDDNEMIGRYGGDEFVIVLKNTTLDKGKNRAEKLEKMIRNLQIDRDGSMISITSSIGVTSNSNGSILTFNELFHEADVGLYRAKKKGKNQIYVTS</sequence>
<dbReference type="GO" id="GO:0052621">
    <property type="term" value="F:diguanylate cyclase activity"/>
    <property type="evidence" value="ECO:0007669"/>
    <property type="project" value="TreeGrafter"/>
</dbReference>
<gene>
    <name evidence="2" type="ORF">FA727_17125</name>
</gene>
<dbReference type="InterPro" id="IPR011990">
    <property type="entry name" value="TPR-like_helical_dom_sf"/>
</dbReference>
<dbReference type="AlphaFoldDB" id="A0A4U1D0P9"/>
<dbReference type="PROSITE" id="PS50887">
    <property type="entry name" value="GGDEF"/>
    <property type="match status" value="1"/>
</dbReference>
<dbReference type="OrthoDB" id="9759607at2"/>
<dbReference type="SUPFAM" id="SSF48452">
    <property type="entry name" value="TPR-like"/>
    <property type="match status" value="1"/>
</dbReference>
<dbReference type="NCBIfam" id="TIGR00254">
    <property type="entry name" value="GGDEF"/>
    <property type="match status" value="1"/>
</dbReference>
<comment type="caution">
    <text evidence="2">The sequence shown here is derived from an EMBL/GenBank/DDBJ whole genome shotgun (WGS) entry which is preliminary data.</text>
</comment>
<dbReference type="FunFam" id="3.30.70.270:FF:000001">
    <property type="entry name" value="Diguanylate cyclase domain protein"/>
    <property type="match status" value="1"/>
</dbReference>
<feature type="domain" description="GGDEF" evidence="1">
    <location>
        <begin position="336"/>
        <end position="469"/>
    </location>
</feature>
<organism evidence="2 3">
    <name type="scientific">Robertmurraya kyonggiensis</name>
    <dbReference type="NCBI Taxonomy" id="1037680"/>
    <lineage>
        <taxon>Bacteria</taxon>
        <taxon>Bacillati</taxon>
        <taxon>Bacillota</taxon>
        <taxon>Bacilli</taxon>
        <taxon>Bacillales</taxon>
        <taxon>Bacillaceae</taxon>
        <taxon>Robertmurraya</taxon>
    </lineage>
</organism>
<accession>A0A4U1D0P9</accession>
<dbReference type="Pfam" id="PF00990">
    <property type="entry name" value="GGDEF"/>
    <property type="match status" value="1"/>
</dbReference>